<proteinExistence type="predicted"/>
<feature type="chain" id="PRO_5012252973" evidence="1">
    <location>
        <begin position="23"/>
        <end position="337"/>
    </location>
</feature>
<keyword evidence="3" id="KW-1185">Reference proteome</keyword>
<accession>A0A1N7N826</accession>
<dbReference type="RefSeq" id="WP_076377844.1">
    <property type="nucleotide sequence ID" value="NZ_AP017422.1"/>
</dbReference>
<protein>
    <submittedName>
        <fullName evidence="2">Type IX secretion system membrane protein, PorP/SprF family</fullName>
    </submittedName>
</protein>
<feature type="signal peptide" evidence="1">
    <location>
        <begin position="1"/>
        <end position="22"/>
    </location>
</feature>
<dbReference type="Pfam" id="PF11751">
    <property type="entry name" value="PorP_SprF"/>
    <property type="match status" value="1"/>
</dbReference>
<dbReference type="InterPro" id="IPR019861">
    <property type="entry name" value="PorP/SprF_Bacteroidetes"/>
</dbReference>
<evidence type="ECO:0000256" key="1">
    <source>
        <dbReference type="SAM" id="SignalP"/>
    </source>
</evidence>
<dbReference type="EMBL" id="FTOR01000002">
    <property type="protein sequence ID" value="SIS94476.1"/>
    <property type="molecule type" value="Genomic_DNA"/>
</dbReference>
<evidence type="ECO:0000313" key="3">
    <source>
        <dbReference type="Proteomes" id="UP000186917"/>
    </source>
</evidence>
<dbReference type="AlphaFoldDB" id="A0A1N7N826"/>
<evidence type="ECO:0000313" key="2">
    <source>
        <dbReference type="EMBL" id="SIS94476.1"/>
    </source>
</evidence>
<sequence>MNRTLYALLCACLLVPGTRILAQEPHFSQYFSSPMTMNPAFAGRMVDDWRGSINMRSQWWGQAIKPYYTVTASLEKKIAKGGDNPSYWGLGGMVVSDQSNGGILKNNYFSLTAAYHIALDGKGKHMLGAGIMGTYANRVLDANKFLFQSQLGSMGFQRSTPANDGITIQKNNYFDISAGLYYSYTGEKSGFSAGGALFHAAKPKEGAYENTTYNMPRKYSANASYWFTSGVDNEVHLSGFAEFQGGNSIYTLGGVYKIGVGDELLRSVNVGVFNRFGDAWYPYVTLEAKSWLGGFTYDFVRSDVSKYASVQSMELSFVWKMGRKNNSRPSAAGVVAY</sequence>
<dbReference type="Proteomes" id="UP000186917">
    <property type="component" value="Unassembled WGS sequence"/>
</dbReference>
<reference evidence="3" key="1">
    <citation type="submission" date="2017-01" db="EMBL/GenBank/DDBJ databases">
        <authorList>
            <person name="Varghese N."/>
            <person name="Submissions S."/>
        </authorList>
    </citation>
    <scope>NUCLEOTIDE SEQUENCE [LARGE SCALE GENOMIC DNA]</scope>
    <source>
        <strain evidence="3">DSM 21054</strain>
    </source>
</reference>
<dbReference type="NCBIfam" id="TIGR03519">
    <property type="entry name" value="T9SS_PorP_fam"/>
    <property type="match status" value="1"/>
</dbReference>
<keyword evidence="1" id="KW-0732">Signal</keyword>
<gene>
    <name evidence="2" type="ORF">SAMN05421788_102235</name>
</gene>
<organism evidence="2 3">
    <name type="scientific">Filimonas lacunae</name>
    <dbReference type="NCBI Taxonomy" id="477680"/>
    <lineage>
        <taxon>Bacteria</taxon>
        <taxon>Pseudomonadati</taxon>
        <taxon>Bacteroidota</taxon>
        <taxon>Chitinophagia</taxon>
        <taxon>Chitinophagales</taxon>
        <taxon>Chitinophagaceae</taxon>
        <taxon>Filimonas</taxon>
    </lineage>
</organism>
<name>A0A1N7N826_9BACT</name>
<dbReference type="STRING" id="477680.SAMN05421788_102235"/>
<dbReference type="OrthoDB" id="645740at2"/>